<feature type="transmembrane region" description="Helical" evidence="2">
    <location>
        <begin position="92"/>
        <end position="112"/>
    </location>
</feature>
<proteinExistence type="predicted"/>
<keyword evidence="2" id="KW-0472">Membrane</keyword>
<feature type="region of interest" description="Disordered" evidence="1">
    <location>
        <begin position="1"/>
        <end position="22"/>
    </location>
</feature>
<sequence length="156" mass="16100">MTEMTTPPATAPGGRVDPRARPTGELVKDLSTQVSTLVRQELELAKVELTEKGRQAGVGAGLFGGAGVFALYGAGALTAAAVLALATAVAGWLAAVIVGVAWLAVAGALALAGRARTKRAVPPVPEQAVETVKEDVRFTKEHVARSRQAHRQEAAR</sequence>
<evidence type="ECO:0000256" key="1">
    <source>
        <dbReference type="SAM" id="MobiDB-lite"/>
    </source>
</evidence>
<name>A0A5B8UAU8_9ACTN</name>
<dbReference type="KEGG" id="bsol:FSW04_23890"/>
<evidence type="ECO:0000313" key="3">
    <source>
        <dbReference type="EMBL" id="QEC50323.1"/>
    </source>
</evidence>
<feature type="compositionally biased region" description="Low complexity" evidence="1">
    <location>
        <begin position="1"/>
        <end position="14"/>
    </location>
</feature>
<accession>A0A5B8UAU8</accession>
<keyword evidence="2" id="KW-0812">Transmembrane</keyword>
<reference evidence="3 4" key="1">
    <citation type="journal article" date="2018" name="J. Microbiol.">
        <title>Baekduia soli gen. nov., sp. nov., a novel bacterium isolated from the soil of Baekdu Mountain and proposal of a novel family name, Baekduiaceae fam. nov.</title>
        <authorList>
            <person name="An D.S."/>
            <person name="Siddiqi M.Z."/>
            <person name="Kim K.H."/>
            <person name="Yu H.S."/>
            <person name="Im W.T."/>
        </authorList>
    </citation>
    <scope>NUCLEOTIDE SEQUENCE [LARGE SCALE GENOMIC DNA]</scope>
    <source>
        <strain evidence="3 4">BR7-21</strain>
    </source>
</reference>
<feature type="transmembrane region" description="Helical" evidence="2">
    <location>
        <begin position="62"/>
        <end position="86"/>
    </location>
</feature>
<evidence type="ECO:0000256" key="2">
    <source>
        <dbReference type="SAM" id="Phobius"/>
    </source>
</evidence>
<dbReference type="Proteomes" id="UP000321805">
    <property type="component" value="Chromosome"/>
</dbReference>
<dbReference type="EMBL" id="CP042430">
    <property type="protein sequence ID" value="QEC50323.1"/>
    <property type="molecule type" value="Genomic_DNA"/>
</dbReference>
<organism evidence="3 4">
    <name type="scientific">Baekduia soli</name>
    <dbReference type="NCBI Taxonomy" id="496014"/>
    <lineage>
        <taxon>Bacteria</taxon>
        <taxon>Bacillati</taxon>
        <taxon>Actinomycetota</taxon>
        <taxon>Thermoleophilia</taxon>
        <taxon>Solirubrobacterales</taxon>
        <taxon>Baekduiaceae</taxon>
        <taxon>Baekduia</taxon>
    </lineage>
</organism>
<keyword evidence="4" id="KW-1185">Reference proteome</keyword>
<protein>
    <submittedName>
        <fullName evidence="3">Phage holin family protein</fullName>
    </submittedName>
</protein>
<dbReference type="InterPro" id="IPR009937">
    <property type="entry name" value="Phage_holin_3_6"/>
</dbReference>
<keyword evidence="2" id="KW-1133">Transmembrane helix</keyword>
<dbReference type="AlphaFoldDB" id="A0A5B8UAU8"/>
<evidence type="ECO:0000313" key="4">
    <source>
        <dbReference type="Proteomes" id="UP000321805"/>
    </source>
</evidence>
<gene>
    <name evidence="3" type="ORF">FSW04_23890</name>
</gene>
<dbReference type="Pfam" id="PF07332">
    <property type="entry name" value="Phage_holin_3_6"/>
    <property type="match status" value="1"/>
</dbReference>
<dbReference type="OrthoDB" id="4870234at2"/>